<evidence type="ECO:0000313" key="9">
    <source>
        <dbReference type="Proteomes" id="UP001298424"/>
    </source>
</evidence>
<evidence type="ECO:0000256" key="6">
    <source>
        <dbReference type="SAM" id="Phobius"/>
    </source>
</evidence>
<organism evidence="8 9">
    <name type="scientific">Kingella pumchi</name>
    <dbReference type="NCBI Taxonomy" id="2779506"/>
    <lineage>
        <taxon>Bacteria</taxon>
        <taxon>Pseudomonadati</taxon>
        <taxon>Pseudomonadota</taxon>
        <taxon>Betaproteobacteria</taxon>
        <taxon>Neisseriales</taxon>
        <taxon>Neisseriaceae</taxon>
        <taxon>Kingella</taxon>
    </lineage>
</organism>
<protein>
    <submittedName>
        <fullName evidence="8">LTA synthase family protein</fullName>
    </submittedName>
</protein>
<keyword evidence="9" id="KW-1185">Reference proteome</keyword>
<dbReference type="Gene3D" id="3.40.720.10">
    <property type="entry name" value="Alkaline Phosphatase, subunit A"/>
    <property type="match status" value="1"/>
</dbReference>
<comment type="subcellular location">
    <subcellularLocation>
        <location evidence="1">Cell membrane</location>
        <topology evidence="1">Multi-pass membrane protein</topology>
    </subcellularLocation>
</comment>
<evidence type="ECO:0000256" key="2">
    <source>
        <dbReference type="ARBA" id="ARBA00022475"/>
    </source>
</evidence>
<evidence type="ECO:0000259" key="7">
    <source>
        <dbReference type="Pfam" id="PF00884"/>
    </source>
</evidence>
<dbReference type="PANTHER" id="PTHR47371">
    <property type="entry name" value="LIPOTEICHOIC ACID SYNTHASE"/>
    <property type="match status" value="1"/>
</dbReference>
<reference evidence="8 9" key="1">
    <citation type="submission" date="2022-02" db="EMBL/GenBank/DDBJ databases">
        <title>Genome sequence data of Kingella unionensis sp. nov. strain CICC 24913 (CCUG 75125).</title>
        <authorList>
            <person name="Xiao M."/>
        </authorList>
    </citation>
    <scope>NUCLEOTIDE SEQUENCE [LARGE SCALE GENOMIC DNA]</scope>
    <source>
        <strain evidence="8 9">CICC 24913</strain>
    </source>
</reference>
<dbReference type="SUPFAM" id="SSF53649">
    <property type="entry name" value="Alkaline phosphatase-like"/>
    <property type="match status" value="1"/>
</dbReference>
<keyword evidence="4 6" id="KW-1133">Transmembrane helix</keyword>
<feature type="transmembrane region" description="Helical" evidence="6">
    <location>
        <begin position="93"/>
        <end position="115"/>
    </location>
</feature>
<name>A0ABS9NLS7_9NEIS</name>
<keyword evidence="2" id="KW-1003">Cell membrane</keyword>
<dbReference type="PANTHER" id="PTHR47371:SF3">
    <property type="entry name" value="PHOSPHOGLYCEROL TRANSFERASE I"/>
    <property type="match status" value="1"/>
</dbReference>
<feature type="transmembrane region" description="Helical" evidence="6">
    <location>
        <begin position="145"/>
        <end position="163"/>
    </location>
</feature>
<dbReference type="CDD" id="cd16015">
    <property type="entry name" value="LTA_synthase"/>
    <property type="match status" value="1"/>
</dbReference>
<dbReference type="RefSeq" id="WP_238746330.1">
    <property type="nucleotide sequence ID" value="NZ_JAKOOW010000018.1"/>
</dbReference>
<dbReference type="Pfam" id="PF00884">
    <property type="entry name" value="Sulfatase"/>
    <property type="match status" value="1"/>
</dbReference>
<evidence type="ECO:0000256" key="4">
    <source>
        <dbReference type="ARBA" id="ARBA00022989"/>
    </source>
</evidence>
<feature type="transmembrane region" description="Helical" evidence="6">
    <location>
        <begin position="56"/>
        <end position="81"/>
    </location>
</feature>
<sequence>MKFTLFKKLIAEWLLFWLLAVAVFGGGRLVLFYRHTDEALRQQFGADLAPMWLKGLLFDIKMVSLTVAAFVLVGLLALFSRKLTAAVYRANRYGLLAVLALFAALTVGNVFYYGVYDKPFDVFVFGLVEEDTAAVLKTVWSDFPVLRAVAALAAAMLVPAWLFDRLHERLKPSATPASSPSYRTWAGNTLIVLLLLAALTAGGRGSFGKFPLRKSSAQVSPSATLNKLVPNPVTALSWAWSEYRAGSQFRPVSDEKGRELFSAMLGHAVAAPQWRELEAVTPDNPAAAAGRPNVVFALMESMSTHMMQLDNPQRDLLGRLRPHFAEDWVFYRFVSEGNGTSDSLHRLFVRSPLNNVSQTAAKNKTFPGNMFEPYIKAGYRVVYITAGNGGWRDFDNFTKHLGVHEFVDETALKHRYPEAESGAWGVADGYMFRYAAERLEQAARDKQPVFIFMMSVTNHPPYHLPAGIQRQNFAFSQTELARFAQLGGEEQIREVFNTYRYANDELGAFISRAKAEGNTIIAASGDHNIRGVGYPDAGELALGHAVPLYLYAPPAYRGHTRYDPQRVGSHKDIMPTLYTLSLSQRPYFRTGCNLLGENPSDNPWCGYGYNSEATILPQGVIDPANGQFHPWQDEKKLLSAATSAPLPPEAAAVAERSKNFGAFLDWMINRVATEGKKQP</sequence>
<proteinExistence type="predicted"/>
<accession>A0ABS9NLS7</accession>
<dbReference type="InterPro" id="IPR050448">
    <property type="entry name" value="OpgB/LTA_synthase_biosynth"/>
</dbReference>
<dbReference type="InterPro" id="IPR017850">
    <property type="entry name" value="Alkaline_phosphatase_core_sf"/>
</dbReference>
<gene>
    <name evidence="8" type="ORF">MB824_04480</name>
</gene>
<evidence type="ECO:0000256" key="5">
    <source>
        <dbReference type="ARBA" id="ARBA00023136"/>
    </source>
</evidence>
<evidence type="ECO:0000256" key="1">
    <source>
        <dbReference type="ARBA" id="ARBA00004651"/>
    </source>
</evidence>
<evidence type="ECO:0000256" key="3">
    <source>
        <dbReference type="ARBA" id="ARBA00022692"/>
    </source>
</evidence>
<feature type="transmembrane region" description="Helical" evidence="6">
    <location>
        <begin position="184"/>
        <end position="203"/>
    </location>
</feature>
<keyword evidence="3 6" id="KW-0812">Transmembrane</keyword>
<dbReference type="InterPro" id="IPR000917">
    <property type="entry name" value="Sulfatase_N"/>
</dbReference>
<comment type="caution">
    <text evidence="8">The sequence shown here is derived from an EMBL/GenBank/DDBJ whole genome shotgun (WGS) entry which is preliminary data.</text>
</comment>
<dbReference type="Proteomes" id="UP001298424">
    <property type="component" value="Unassembled WGS sequence"/>
</dbReference>
<keyword evidence="5 6" id="KW-0472">Membrane</keyword>
<feature type="domain" description="Sulfatase N-terminal" evidence="7">
    <location>
        <begin position="292"/>
        <end position="580"/>
    </location>
</feature>
<dbReference type="EMBL" id="JAKOOW010000018">
    <property type="protein sequence ID" value="MCG6503754.1"/>
    <property type="molecule type" value="Genomic_DNA"/>
</dbReference>
<evidence type="ECO:0000313" key="8">
    <source>
        <dbReference type="EMBL" id="MCG6503754.1"/>
    </source>
</evidence>